<feature type="transmembrane region" description="Helical" evidence="10">
    <location>
        <begin position="240"/>
        <end position="262"/>
    </location>
</feature>
<protein>
    <submittedName>
        <fullName evidence="13">KUP/HAK/KT family potassium transporter</fullName>
    </submittedName>
</protein>
<gene>
    <name evidence="13" type="ORF">GCM10023184_33580</name>
</gene>
<evidence type="ECO:0000256" key="10">
    <source>
        <dbReference type="SAM" id="Phobius"/>
    </source>
</evidence>
<evidence type="ECO:0000256" key="7">
    <source>
        <dbReference type="ARBA" id="ARBA00022989"/>
    </source>
</evidence>
<keyword evidence="8" id="KW-0406">Ion transport</keyword>
<feature type="transmembrane region" description="Helical" evidence="10">
    <location>
        <begin position="423"/>
        <end position="443"/>
    </location>
</feature>
<dbReference type="PANTHER" id="PTHR30540:SF83">
    <property type="entry name" value="K+ POTASSIUM TRANSPORTER"/>
    <property type="match status" value="1"/>
</dbReference>
<name>A0ABP8HDH1_9BACT</name>
<evidence type="ECO:0000256" key="4">
    <source>
        <dbReference type="ARBA" id="ARBA00022692"/>
    </source>
</evidence>
<evidence type="ECO:0000259" key="12">
    <source>
        <dbReference type="Pfam" id="PF22776"/>
    </source>
</evidence>
<feature type="transmembrane region" description="Helical" evidence="10">
    <location>
        <begin position="363"/>
        <end position="385"/>
    </location>
</feature>
<evidence type="ECO:0000313" key="14">
    <source>
        <dbReference type="Proteomes" id="UP001501725"/>
    </source>
</evidence>
<dbReference type="Pfam" id="PF02705">
    <property type="entry name" value="K_trans"/>
    <property type="match status" value="2"/>
</dbReference>
<feature type="transmembrane region" description="Helical" evidence="10">
    <location>
        <begin position="210"/>
        <end position="228"/>
    </location>
</feature>
<evidence type="ECO:0000256" key="9">
    <source>
        <dbReference type="ARBA" id="ARBA00023136"/>
    </source>
</evidence>
<keyword evidence="9 10" id="KW-0472">Membrane</keyword>
<dbReference type="PANTHER" id="PTHR30540">
    <property type="entry name" value="OSMOTIC STRESS POTASSIUM TRANSPORTER"/>
    <property type="match status" value="1"/>
</dbReference>
<evidence type="ECO:0000256" key="3">
    <source>
        <dbReference type="ARBA" id="ARBA00022538"/>
    </source>
</evidence>
<sequence>MPSHHNSKATLGGLLIALGIIYGDIGTSPLYVLNAITSGRTITEDLIVGSLSLIIWTLTLQTTIKYVILTLRADNRGEGGIFSLFALVRRRKRWLVVPAMIGGAALLADGMITPPVTVTSAIEGLKQVPALHNISQWTIVYIVLGIFSVLFFIQQFGAAFIGRFFGPVMTVWFLMLATFGIYHLFDDVSIVRAFNPWYGIRLLIEEPRGFYILGGVFLCTTGAEALYSDLGHCGKWNIRYSWIFVKTCLILNYLGQGAWLLAGQHKEILHRAGKEVVVNGEVQYGWVTNLGTKVTPELIESGFNPFYQLMPEWFLYFGITIATAAAIIASQALISGSYTLISEAMRLNLWPKLQMKYPTEERGQVYIGGVNLMLFIGCVGIELYFRKAAAMEAAYGLAITLCMIATSILFANFLVLRRVKPAFIYLYLAVYLTIEFGFLFANAEKFPHGGFVALIVGGFLFFIMFDWFKARKIKNRYIEFVRLDHYIPKIQELSNDRTVPKFSTHLVYLTSADNPREIEHKIVYSILNRKPKRADIYWFVHVDTLDDPYTMEYKVDHIIPNDIIRVEFRLGFRVEPRINLMFRKVVEDLVANREVNITSRYESLERSKVVGDFQFIVMEKYLSQDNELPIFERLIMKFHFWLKEASLSEERGFGLDVSNVTVEKFPLIVAPVTNLKLRRVE</sequence>
<keyword evidence="6" id="KW-0630">Potassium</keyword>
<dbReference type="Proteomes" id="UP001501725">
    <property type="component" value="Unassembled WGS sequence"/>
</dbReference>
<proteinExistence type="predicted"/>
<feature type="transmembrane region" description="Helical" evidence="10">
    <location>
        <begin position="397"/>
        <end position="416"/>
    </location>
</feature>
<evidence type="ECO:0000256" key="8">
    <source>
        <dbReference type="ARBA" id="ARBA00023065"/>
    </source>
</evidence>
<feature type="domain" description="K+ potassium transporter C-terminal" evidence="12">
    <location>
        <begin position="504"/>
        <end position="660"/>
    </location>
</feature>
<comment type="caution">
    <text evidence="13">The sequence shown here is derived from an EMBL/GenBank/DDBJ whole genome shotgun (WGS) entry which is preliminary data.</text>
</comment>
<dbReference type="RefSeq" id="WP_345256940.1">
    <property type="nucleotide sequence ID" value="NZ_BAABGY010000009.1"/>
</dbReference>
<keyword evidence="5" id="KW-0769">Symport</keyword>
<evidence type="ECO:0000259" key="11">
    <source>
        <dbReference type="Pfam" id="PF02705"/>
    </source>
</evidence>
<evidence type="ECO:0000256" key="6">
    <source>
        <dbReference type="ARBA" id="ARBA00022958"/>
    </source>
</evidence>
<dbReference type="InterPro" id="IPR053952">
    <property type="entry name" value="K_trans_C"/>
</dbReference>
<evidence type="ECO:0000256" key="1">
    <source>
        <dbReference type="ARBA" id="ARBA00004141"/>
    </source>
</evidence>
<comment type="subcellular location">
    <subcellularLocation>
        <location evidence="1">Membrane</location>
        <topology evidence="1">Multi-pass membrane protein</topology>
    </subcellularLocation>
</comment>
<reference evidence="14" key="1">
    <citation type="journal article" date="2019" name="Int. J. Syst. Evol. Microbiol.">
        <title>The Global Catalogue of Microorganisms (GCM) 10K type strain sequencing project: providing services to taxonomists for standard genome sequencing and annotation.</title>
        <authorList>
            <consortium name="The Broad Institute Genomics Platform"/>
            <consortium name="The Broad Institute Genome Sequencing Center for Infectious Disease"/>
            <person name="Wu L."/>
            <person name="Ma J."/>
        </authorList>
    </citation>
    <scope>NUCLEOTIDE SEQUENCE [LARGE SCALE GENOMIC DNA]</scope>
    <source>
        <strain evidence="14">JCM 17919</strain>
    </source>
</reference>
<evidence type="ECO:0000256" key="2">
    <source>
        <dbReference type="ARBA" id="ARBA00022448"/>
    </source>
</evidence>
<feature type="transmembrane region" description="Helical" evidence="10">
    <location>
        <begin position="47"/>
        <end position="68"/>
    </location>
</feature>
<evidence type="ECO:0000313" key="13">
    <source>
        <dbReference type="EMBL" id="GAA4337622.1"/>
    </source>
</evidence>
<keyword evidence="3" id="KW-0633">Potassium transport</keyword>
<feature type="transmembrane region" description="Helical" evidence="10">
    <location>
        <begin position="449"/>
        <end position="468"/>
    </location>
</feature>
<feature type="domain" description="K+ potassium transporter integral membrane" evidence="11">
    <location>
        <begin position="303"/>
        <end position="479"/>
    </location>
</feature>
<feature type="transmembrane region" description="Helical" evidence="10">
    <location>
        <begin position="94"/>
        <end position="114"/>
    </location>
</feature>
<feature type="transmembrane region" description="Helical" evidence="10">
    <location>
        <begin position="165"/>
        <end position="185"/>
    </location>
</feature>
<evidence type="ECO:0000256" key="5">
    <source>
        <dbReference type="ARBA" id="ARBA00022847"/>
    </source>
</evidence>
<keyword evidence="7 10" id="KW-1133">Transmembrane helix</keyword>
<feature type="transmembrane region" description="Helical" evidence="10">
    <location>
        <begin position="134"/>
        <end position="153"/>
    </location>
</feature>
<dbReference type="EMBL" id="BAABGY010000009">
    <property type="protein sequence ID" value="GAA4337622.1"/>
    <property type="molecule type" value="Genomic_DNA"/>
</dbReference>
<dbReference type="InterPro" id="IPR003855">
    <property type="entry name" value="K+_transporter"/>
</dbReference>
<dbReference type="Pfam" id="PF22776">
    <property type="entry name" value="K_trans_C"/>
    <property type="match status" value="1"/>
</dbReference>
<feature type="transmembrane region" description="Helical" evidence="10">
    <location>
        <begin position="313"/>
        <end position="342"/>
    </location>
</feature>
<feature type="domain" description="K+ potassium transporter integral membrane" evidence="11">
    <location>
        <begin position="15"/>
        <end position="264"/>
    </location>
</feature>
<organism evidence="13 14">
    <name type="scientific">Flaviaesturariibacter amylovorans</name>
    <dbReference type="NCBI Taxonomy" id="1084520"/>
    <lineage>
        <taxon>Bacteria</taxon>
        <taxon>Pseudomonadati</taxon>
        <taxon>Bacteroidota</taxon>
        <taxon>Chitinophagia</taxon>
        <taxon>Chitinophagales</taxon>
        <taxon>Chitinophagaceae</taxon>
        <taxon>Flaviaestuariibacter</taxon>
    </lineage>
</organism>
<keyword evidence="14" id="KW-1185">Reference proteome</keyword>
<dbReference type="InterPro" id="IPR053951">
    <property type="entry name" value="K_trans_N"/>
</dbReference>
<accession>A0ABP8HDH1</accession>
<keyword evidence="2" id="KW-0813">Transport</keyword>
<keyword evidence="4 10" id="KW-0812">Transmembrane</keyword>